<proteinExistence type="predicted"/>
<name>A0A409XEE6_PSICY</name>
<sequence length="220" mass="23352">MIAIKRMCVLSTSSFFLTTTISPFPFSLRCLALFTAAVVTVVTIPHPPQPFLPCDGLVITVCEADWVAAASPLLKIGREGDLGGTREGGADPRVDGARHWATIAATSYRHLRCCQLVWTPHRATLLHPSVAATSPAPLTFPAHVAPTLCHPAAPLWPPRYLPPQRCQLMWPPHHATPLHPSVAATSPAPSMLPAHVAPPIVPPCRTPLAAALSAPSTLPA</sequence>
<dbReference type="Proteomes" id="UP000283269">
    <property type="component" value="Unassembled WGS sequence"/>
</dbReference>
<evidence type="ECO:0000313" key="1">
    <source>
        <dbReference type="EMBL" id="PPQ89169.1"/>
    </source>
</evidence>
<organism evidence="1 2">
    <name type="scientific">Psilocybe cyanescens</name>
    <dbReference type="NCBI Taxonomy" id="93625"/>
    <lineage>
        <taxon>Eukaryota</taxon>
        <taxon>Fungi</taxon>
        <taxon>Dikarya</taxon>
        <taxon>Basidiomycota</taxon>
        <taxon>Agaricomycotina</taxon>
        <taxon>Agaricomycetes</taxon>
        <taxon>Agaricomycetidae</taxon>
        <taxon>Agaricales</taxon>
        <taxon>Agaricineae</taxon>
        <taxon>Strophariaceae</taxon>
        <taxon>Psilocybe</taxon>
    </lineage>
</organism>
<gene>
    <name evidence="1" type="ORF">CVT25_006592</name>
</gene>
<dbReference type="EMBL" id="NHYD01001943">
    <property type="protein sequence ID" value="PPQ89169.1"/>
    <property type="molecule type" value="Genomic_DNA"/>
</dbReference>
<reference evidence="1 2" key="1">
    <citation type="journal article" date="2018" name="Evol. Lett.">
        <title>Horizontal gene cluster transfer increased hallucinogenic mushroom diversity.</title>
        <authorList>
            <person name="Reynolds H.T."/>
            <person name="Vijayakumar V."/>
            <person name="Gluck-Thaler E."/>
            <person name="Korotkin H.B."/>
            <person name="Matheny P.B."/>
            <person name="Slot J.C."/>
        </authorList>
    </citation>
    <scope>NUCLEOTIDE SEQUENCE [LARGE SCALE GENOMIC DNA]</scope>
    <source>
        <strain evidence="1 2">2631</strain>
    </source>
</reference>
<feature type="non-terminal residue" evidence="1">
    <location>
        <position position="220"/>
    </location>
</feature>
<dbReference type="AlphaFoldDB" id="A0A409XEE6"/>
<dbReference type="InParanoid" id="A0A409XEE6"/>
<keyword evidence="2" id="KW-1185">Reference proteome</keyword>
<protein>
    <submittedName>
        <fullName evidence="1">Uncharacterized protein</fullName>
    </submittedName>
</protein>
<accession>A0A409XEE6</accession>
<comment type="caution">
    <text evidence="1">The sequence shown here is derived from an EMBL/GenBank/DDBJ whole genome shotgun (WGS) entry which is preliminary data.</text>
</comment>
<evidence type="ECO:0000313" key="2">
    <source>
        <dbReference type="Proteomes" id="UP000283269"/>
    </source>
</evidence>